<feature type="compositionally biased region" description="Low complexity" evidence="1">
    <location>
        <begin position="66"/>
        <end position="77"/>
    </location>
</feature>
<dbReference type="EMBL" id="BKCJ010977697">
    <property type="protein sequence ID" value="GFC58478.1"/>
    <property type="molecule type" value="Genomic_DNA"/>
</dbReference>
<name>A0A699Q588_TANCI</name>
<gene>
    <name evidence="2" type="ORF">Tci_830448</name>
</gene>
<dbReference type="AlphaFoldDB" id="A0A699Q588"/>
<proteinExistence type="predicted"/>
<sequence>MFPEESCEIERYVGGLPEMIRGNVMSYEPKSMQKAIESVNDQMDQKLLGIADRQADNKRKFDNTSRNQQNQQPFRRNNNVAQAYAAGKQELGESKSEWKCDDKSIWTGYCRRKPKRQCHDG</sequence>
<organism evidence="2">
    <name type="scientific">Tanacetum cinerariifolium</name>
    <name type="common">Dalmatian daisy</name>
    <name type="synonym">Chrysanthemum cinerariifolium</name>
    <dbReference type="NCBI Taxonomy" id="118510"/>
    <lineage>
        <taxon>Eukaryota</taxon>
        <taxon>Viridiplantae</taxon>
        <taxon>Streptophyta</taxon>
        <taxon>Embryophyta</taxon>
        <taxon>Tracheophyta</taxon>
        <taxon>Spermatophyta</taxon>
        <taxon>Magnoliopsida</taxon>
        <taxon>eudicotyledons</taxon>
        <taxon>Gunneridae</taxon>
        <taxon>Pentapetalae</taxon>
        <taxon>asterids</taxon>
        <taxon>campanulids</taxon>
        <taxon>Asterales</taxon>
        <taxon>Asteraceae</taxon>
        <taxon>Asteroideae</taxon>
        <taxon>Anthemideae</taxon>
        <taxon>Anthemidinae</taxon>
        <taxon>Tanacetum</taxon>
    </lineage>
</organism>
<comment type="caution">
    <text evidence="2">The sequence shown here is derived from an EMBL/GenBank/DDBJ whole genome shotgun (WGS) entry which is preliminary data.</text>
</comment>
<feature type="region of interest" description="Disordered" evidence="1">
    <location>
        <begin position="55"/>
        <end position="77"/>
    </location>
</feature>
<evidence type="ECO:0000313" key="2">
    <source>
        <dbReference type="EMBL" id="GFC58478.1"/>
    </source>
</evidence>
<reference evidence="2" key="1">
    <citation type="journal article" date="2019" name="Sci. Rep.">
        <title>Draft genome of Tanacetum cinerariifolium, the natural source of mosquito coil.</title>
        <authorList>
            <person name="Yamashiro T."/>
            <person name="Shiraishi A."/>
            <person name="Satake H."/>
            <person name="Nakayama K."/>
        </authorList>
    </citation>
    <scope>NUCLEOTIDE SEQUENCE</scope>
</reference>
<evidence type="ECO:0008006" key="3">
    <source>
        <dbReference type="Google" id="ProtNLM"/>
    </source>
</evidence>
<protein>
    <recommendedName>
        <fullName evidence="3">Reverse transcriptase domain-containing protein</fullName>
    </recommendedName>
</protein>
<evidence type="ECO:0000256" key="1">
    <source>
        <dbReference type="SAM" id="MobiDB-lite"/>
    </source>
</evidence>
<feature type="non-terminal residue" evidence="2">
    <location>
        <position position="121"/>
    </location>
</feature>
<accession>A0A699Q588</accession>